<accession>A0A7S0T3F4</accession>
<feature type="region of interest" description="Disordered" evidence="1">
    <location>
        <begin position="832"/>
        <end position="853"/>
    </location>
</feature>
<feature type="transmembrane region" description="Helical" evidence="2">
    <location>
        <begin position="756"/>
        <end position="774"/>
    </location>
</feature>
<dbReference type="AlphaFoldDB" id="A0A7S0T3F4"/>
<sequence length="939" mass="100536">MSTAHVLLSDRGSDDAGDSRPPLAPHHHIFLFVAVALVTGGYVAAFSAVAGFGEAVYSTLRKDQGETYFLGFGALLLCALYLLDASYWTSTAAVAARRSLVLAAASSMALALFLSAYTFAQAPPTLYMVLTPLLFAAVQHCVMRARSLQSFLWSLAVSLWVCAAATLGWFVYRVVDTGDWWTDALKFRYQARVGCDPAEDCLASYLMWFTPCIASFVAFVFGVLCALLSASKAKAQSGVDYNIRAFGLIMAAVVMGLWVAVQVGGSAQELAAVVVTFSMASLLVAAVVVGSTVGWSTIKNSLYSVPLFASLVCAATDWGLDILKAVLLSSPAVLVGVLYLVAAALNQLVRRVGGVGKAFDSPEEGRLWITARASAQLAEVRQWRWTGILTNIHWWIIVVMSLVVLAGTFTVVFLSYVRVLLDGAPLAAIYILFYLVGLTMFLNPFIPGLPVYITGGIILTDRAFLDAFGGEAAYPLSYVAAVTVAVLFCFGIKLSAAVMQQKGIGETLGRRVWVRALVGVNSVTMRAIRRILLTPGLSLPKICILVGGPDWPVSVTAGILRCNVFQMLLGTLPVVFIIAPSVMAGAFMLKIGQTSGDGICPALPPPLPRRRPPGTFAHGQLTERTNPWQSVSQVSAVLTAFVQSAGLLAGMYYIEKVSAEHRSELEAEAPDEEVLKIDEQRADKRAVYEDVTAWRRLPGALKLLLGLSTVVITVSYWAILIAPAMLPAETMIRKYVLTDCISVKLDGKFWTVVTTVGWYFLALFGASCVMLWIFGRWAAAAVAKAGTEAEADVERRPHGGAASDGSSSSDVGDARGSLAAAKTKAVNEVGDDGGLVLSRRSPTHGGKGGHTRGTMAGAFLQSRFAKESVVVADRSLEKDFHEKLPGMSLEQLRELQETWSDRKSAGYSTATHSKVSDLIETEITARGKGVATEGRSTLA</sequence>
<evidence type="ECO:0000256" key="1">
    <source>
        <dbReference type="SAM" id="MobiDB-lite"/>
    </source>
</evidence>
<feature type="compositionally biased region" description="Low complexity" evidence="1">
    <location>
        <begin position="799"/>
        <end position="814"/>
    </location>
</feature>
<feature type="transmembrane region" description="Helical" evidence="2">
    <location>
        <begin position="474"/>
        <end position="492"/>
    </location>
</feature>
<keyword evidence="2" id="KW-0812">Transmembrane</keyword>
<feature type="transmembrane region" description="Helical" evidence="2">
    <location>
        <begin position="634"/>
        <end position="654"/>
    </location>
</feature>
<feature type="region of interest" description="Disordered" evidence="1">
    <location>
        <begin position="1"/>
        <end position="20"/>
    </location>
</feature>
<protein>
    <submittedName>
        <fullName evidence="3">Uncharacterized protein</fullName>
    </submittedName>
</protein>
<gene>
    <name evidence="3" type="ORF">MANT1106_LOCUS21574</name>
</gene>
<feature type="transmembrane region" description="Helical" evidence="2">
    <location>
        <begin position="150"/>
        <end position="172"/>
    </location>
</feature>
<feature type="transmembrane region" description="Helical" evidence="2">
    <location>
        <begin position="29"/>
        <end position="48"/>
    </location>
</feature>
<organism evidence="3">
    <name type="scientific">Mantoniella antarctica</name>
    <dbReference type="NCBI Taxonomy" id="81844"/>
    <lineage>
        <taxon>Eukaryota</taxon>
        <taxon>Viridiplantae</taxon>
        <taxon>Chlorophyta</taxon>
        <taxon>Mamiellophyceae</taxon>
        <taxon>Mamiellales</taxon>
        <taxon>Mamiellaceae</taxon>
        <taxon>Mantoniella</taxon>
    </lineage>
</organism>
<keyword evidence="2" id="KW-0472">Membrane</keyword>
<feature type="transmembrane region" description="Helical" evidence="2">
    <location>
        <begin position="206"/>
        <end position="229"/>
    </location>
</feature>
<feature type="transmembrane region" description="Helical" evidence="2">
    <location>
        <begin position="241"/>
        <end position="264"/>
    </location>
</feature>
<feature type="transmembrane region" description="Helical" evidence="2">
    <location>
        <begin position="394"/>
        <end position="417"/>
    </location>
</feature>
<keyword evidence="2" id="KW-1133">Transmembrane helix</keyword>
<evidence type="ECO:0000313" key="3">
    <source>
        <dbReference type="EMBL" id="CAD8722360.1"/>
    </source>
</evidence>
<feature type="region of interest" description="Disordered" evidence="1">
    <location>
        <begin position="789"/>
        <end position="814"/>
    </location>
</feature>
<dbReference type="EMBL" id="HBFC01036283">
    <property type="protein sequence ID" value="CAD8722360.1"/>
    <property type="molecule type" value="Transcribed_RNA"/>
</dbReference>
<feature type="transmembrane region" description="Helical" evidence="2">
    <location>
        <begin position="68"/>
        <end position="88"/>
    </location>
</feature>
<reference evidence="3" key="1">
    <citation type="submission" date="2021-01" db="EMBL/GenBank/DDBJ databases">
        <authorList>
            <person name="Corre E."/>
            <person name="Pelletier E."/>
            <person name="Niang G."/>
            <person name="Scheremetjew M."/>
            <person name="Finn R."/>
            <person name="Kale V."/>
            <person name="Holt S."/>
            <person name="Cochrane G."/>
            <person name="Meng A."/>
            <person name="Brown T."/>
            <person name="Cohen L."/>
        </authorList>
    </citation>
    <scope>NUCLEOTIDE SEQUENCE</scope>
    <source>
        <strain evidence="3">SL-175</strain>
    </source>
</reference>
<feature type="transmembrane region" description="Helical" evidence="2">
    <location>
        <begin position="126"/>
        <end position="143"/>
    </location>
</feature>
<name>A0A7S0T3F4_9CHLO</name>
<feature type="transmembrane region" description="Helical" evidence="2">
    <location>
        <begin position="568"/>
        <end position="589"/>
    </location>
</feature>
<feature type="transmembrane region" description="Helical" evidence="2">
    <location>
        <begin position="703"/>
        <end position="726"/>
    </location>
</feature>
<feature type="transmembrane region" description="Helical" evidence="2">
    <location>
        <begin position="326"/>
        <end position="345"/>
    </location>
</feature>
<feature type="transmembrane region" description="Helical" evidence="2">
    <location>
        <begin position="270"/>
        <end position="290"/>
    </location>
</feature>
<proteinExistence type="predicted"/>
<feature type="transmembrane region" description="Helical" evidence="2">
    <location>
        <begin position="423"/>
        <end position="442"/>
    </location>
</feature>
<feature type="transmembrane region" description="Helical" evidence="2">
    <location>
        <begin position="100"/>
        <end position="120"/>
    </location>
</feature>
<evidence type="ECO:0000256" key="2">
    <source>
        <dbReference type="SAM" id="Phobius"/>
    </source>
</evidence>